<dbReference type="Proteomes" id="UP000068243">
    <property type="component" value="Unassembled WGS sequence"/>
</dbReference>
<dbReference type="EMBL" id="BCMY01000031">
    <property type="protein sequence ID" value="GAQ47549.1"/>
    <property type="molecule type" value="Genomic_DNA"/>
</dbReference>
<reference evidence="3" key="1">
    <citation type="journal article" date="2016" name="Genome Announc.">
        <title>Draft genome sequence of Aspergillus niger strain An76.</title>
        <authorList>
            <person name="Gong W."/>
            <person name="Cheng Z."/>
            <person name="Zhang H."/>
            <person name="Liu L."/>
            <person name="Gao P."/>
            <person name="Wang L."/>
        </authorList>
    </citation>
    <scope>NUCLEOTIDE SEQUENCE [LARGE SCALE GENOMIC DNA]</scope>
    <source>
        <strain evidence="3">An76</strain>
    </source>
</reference>
<evidence type="ECO:0000313" key="2">
    <source>
        <dbReference type="EMBL" id="GAQ47549.1"/>
    </source>
</evidence>
<dbReference type="VEuPathDB" id="FungiDB:M747DRAFT_295407"/>
<dbReference type="VEuPathDB" id="FungiDB:An12g02680"/>
<feature type="chain" id="PRO_5007087761" evidence="1">
    <location>
        <begin position="23"/>
        <end position="185"/>
    </location>
</feature>
<dbReference type="PaxDb" id="5061-CADANGAP00009529"/>
<dbReference type="VEuPathDB" id="FungiDB:ATCC64974_41140"/>
<dbReference type="OrthoDB" id="4428927at2759"/>
<evidence type="ECO:0000313" key="3">
    <source>
        <dbReference type="Proteomes" id="UP000068243"/>
    </source>
</evidence>
<dbReference type="OMA" id="DCVNSNA"/>
<proteinExistence type="predicted"/>
<dbReference type="VEuPathDB" id="FungiDB:ASPNIDRAFT2_1163047"/>
<accession>A0A100IUG3</accession>
<comment type="caution">
    <text evidence="2">The sequence shown here is derived from an EMBL/GenBank/DDBJ whole genome shotgun (WGS) entry which is preliminary data.</text>
</comment>
<dbReference type="PROSITE" id="PS51257">
    <property type="entry name" value="PROKAR_LIPOPROTEIN"/>
    <property type="match status" value="1"/>
</dbReference>
<feature type="signal peptide" evidence="1">
    <location>
        <begin position="1"/>
        <end position="22"/>
    </location>
</feature>
<dbReference type="AlphaFoldDB" id="A0A100IUG3"/>
<organism evidence="2 3">
    <name type="scientific">Aspergillus niger</name>
    <dbReference type="NCBI Taxonomy" id="5061"/>
    <lineage>
        <taxon>Eukaryota</taxon>
        <taxon>Fungi</taxon>
        <taxon>Dikarya</taxon>
        <taxon>Ascomycota</taxon>
        <taxon>Pezizomycotina</taxon>
        <taxon>Eurotiomycetes</taxon>
        <taxon>Eurotiomycetidae</taxon>
        <taxon>Eurotiales</taxon>
        <taxon>Aspergillaceae</taxon>
        <taxon>Aspergillus</taxon>
        <taxon>Aspergillus subgen. Circumdati</taxon>
    </lineage>
</organism>
<name>A0A100IUG3_ASPNG</name>
<gene>
    <name evidence="2" type="ORF">ABL_10210</name>
</gene>
<protein>
    <submittedName>
        <fullName evidence="2">Similar to An12g02680</fullName>
    </submittedName>
</protein>
<keyword evidence="1" id="KW-0732">Signal</keyword>
<sequence>MKFNSAVNIATVACLSVSPTLALVTSCFDALDSISKIPGHFIQNVQLNACPAGCAPNIDQWNSDVKDEILNELLEDGIQYTGINDEPAQKAFVKSIDDLYNTVVSKCQKESDGLNLCDDEDKVQPFLDCVNSNAKTAVLKGVPPLLPYITNDRCQKVDEYLNSDQLWKDDFPEHFKSYVDQCHDI</sequence>
<evidence type="ECO:0000256" key="1">
    <source>
        <dbReference type="SAM" id="SignalP"/>
    </source>
</evidence>